<keyword evidence="5 11" id="KW-0732">Signal</keyword>
<dbReference type="GO" id="GO:0016020">
    <property type="term" value="C:membrane"/>
    <property type="evidence" value="ECO:0007669"/>
    <property type="project" value="InterPro"/>
</dbReference>
<feature type="chain" id="PRO_5041946091" evidence="11">
    <location>
        <begin position="20"/>
        <end position="880"/>
    </location>
</feature>
<comment type="caution">
    <text evidence="15">The sequence shown here is derived from an EMBL/GenBank/DDBJ whole genome shotgun (WGS) entry which is preliminary data.</text>
</comment>
<evidence type="ECO:0000313" key="15">
    <source>
        <dbReference type="EMBL" id="KAJ8653762.1"/>
    </source>
</evidence>
<dbReference type="GO" id="GO:0005615">
    <property type="term" value="C:extracellular space"/>
    <property type="evidence" value="ECO:0007669"/>
    <property type="project" value="TreeGrafter"/>
</dbReference>
<dbReference type="GeneID" id="83217964"/>
<keyword evidence="16" id="KW-1185">Reference proteome</keyword>
<dbReference type="InterPro" id="IPR036852">
    <property type="entry name" value="Peptidase_S8/S53_dom_sf"/>
</dbReference>
<organism evidence="15 16">
    <name type="scientific">Lichtheimia ornata</name>
    <dbReference type="NCBI Taxonomy" id="688661"/>
    <lineage>
        <taxon>Eukaryota</taxon>
        <taxon>Fungi</taxon>
        <taxon>Fungi incertae sedis</taxon>
        <taxon>Mucoromycota</taxon>
        <taxon>Mucoromycotina</taxon>
        <taxon>Mucoromycetes</taxon>
        <taxon>Mucorales</taxon>
        <taxon>Lichtheimiaceae</taxon>
        <taxon>Lichtheimia</taxon>
    </lineage>
</organism>
<feature type="active site" description="Charge relay system" evidence="8 9">
    <location>
        <position position="500"/>
    </location>
</feature>
<keyword evidence="3" id="KW-0964">Secreted</keyword>
<dbReference type="EMBL" id="JARTCD010000072">
    <property type="protein sequence ID" value="KAJ8653762.1"/>
    <property type="molecule type" value="Genomic_DNA"/>
</dbReference>
<dbReference type="Gene3D" id="3.40.50.200">
    <property type="entry name" value="Peptidase S8/S53 domain"/>
    <property type="match status" value="1"/>
</dbReference>
<keyword evidence="2" id="KW-0134">Cell wall</keyword>
<dbReference type="InterPro" id="IPR010435">
    <property type="entry name" value="C5a/SBT2-like_Fn3"/>
</dbReference>
<dbReference type="InterPro" id="IPR023828">
    <property type="entry name" value="Peptidase_S8_Ser-AS"/>
</dbReference>
<dbReference type="PROSITE" id="PS00137">
    <property type="entry name" value="SUBTILASE_HIS"/>
    <property type="match status" value="1"/>
</dbReference>
<comment type="similarity">
    <text evidence="1 9 10">Belongs to the peptidase S8 family.</text>
</comment>
<evidence type="ECO:0000313" key="16">
    <source>
        <dbReference type="Proteomes" id="UP001234581"/>
    </source>
</evidence>
<evidence type="ECO:0000256" key="9">
    <source>
        <dbReference type="PROSITE-ProRule" id="PRU01240"/>
    </source>
</evidence>
<accession>A0AAD7UW29</accession>
<protein>
    <submittedName>
        <fullName evidence="15">Uncharacterized protein</fullName>
    </submittedName>
</protein>
<keyword evidence="7 9" id="KW-0720">Serine protease</keyword>
<evidence type="ECO:0000256" key="4">
    <source>
        <dbReference type="ARBA" id="ARBA00022670"/>
    </source>
</evidence>
<dbReference type="Gene3D" id="3.50.30.30">
    <property type="match status" value="1"/>
</dbReference>
<reference evidence="15 16" key="1">
    <citation type="submission" date="2023-03" db="EMBL/GenBank/DDBJ databases">
        <title>Genome sequence of Lichtheimia ornata CBS 291.66.</title>
        <authorList>
            <person name="Mohabir J.T."/>
            <person name="Shea T.P."/>
            <person name="Kurbessoian T."/>
            <person name="Berby B."/>
            <person name="Fontaine J."/>
            <person name="Livny J."/>
            <person name="Gnirke A."/>
            <person name="Stajich J.E."/>
            <person name="Cuomo C.A."/>
        </authorList>
    </citation>
    <scope>NUCLEOTIDE SEQUENCE [LARGE SCALE GENOMIC DNA]</scope>
    <source>
        <strain evidence="15">CBS 291.66</strain>
    </source>
</reference>
<evidence type="ECO:0000259" key="14">
    <source>
        <dbReference type="Pfam" id="PF06280"/>
    </source>
</evidence>
<dbReference type="RefSeq" id="XP_058338676.1">
    <property type="nucleotide sequence ID" value="XM_058490540.1"/>
</dbReference>
<evidence type="ECO:0000256" key="7">
    <source>
        <dbReference type="ARBA" id="ARBA00022825"/>
    </source>
</evidence>
<evidence type="ECO:0000256" key="11">
    <source>
        <dbReference type="SAM" id="SignalP"/>
    </source>
</evidence>
<dbReference type="SUPFAM" id="SSF52025">
    <property type="entry name" value="PA domain"/>
    <property type="match status" value="1"/>
</dbReference>
<dbReference type="InterPro" id="IPR015500">
    <property type="entry name" value="Peptidase_S8_subtilisin-rel"/>
</dbReference>
<evidence type="ECO:0000256" key="6">
    <source>
        <dbReference type="ARBA" id="ARBA00022801"/>
    </source>
</evidence>
<feature type="signal peptide" evidence="11">
    <location>
        <begin position="1"/>
        <end position="19"/>
    </location>
</feature>
<dbReference type="InterPro" id="IPR034187">
    <property type="entry name" value="Peptidases_S8_5"/>
</dbReference>
<evidence type="ECO:0000256" key="3">
    <source>
        <dbReference type="ARBA" id="ARBA00022525"/>
    </source>
</evidence>
<dbReference type="AlphaFoldDB" id="A0AAD7UW29"/>
<feature type="domain" description="Peptidase S8/S53" evidence="12">
    <location>
        <begin position="135"/>
        <end position="537"/>
    </location>
</feature>
<dbReference type="InterPro" id="IPR046450">
    <property type="entry name" value="PA_dom_sf"/>
</dbReference>
<evidence type="ECO:0000259" key="13">
    <source>
        <dbReference type="Pfam" id="PF02225"/>
    </source>
</evidence>
<dbReference type="InterPro" id="IPR050131">
    <property type="entry name" value="Peptidase_S8_subtilisin-like"/>
</dbReference>
<dbReference type="PRINTS" id="PR00723">
    <property type="entry name" value="SUBTILISIN"/>
</dbReference>
<dbReference type="PROSITE" id="PS51892">
    <property type="entry name" value="SUBTILASE"/>
    <property type="match status" value="1"/>
</dbReference>
<dbReference type="InterPro" id="IPR022398">
    <property type="entry name" value="Peptidase_S8_His-AS"/>
</dbReference>
<dbReference type="PANTHER" id="PTHR43806">
    <property type="entry name" value="PEPTIDASE S8"/>
    <property type="match status" value="1"/>
</dbReference>
<feature type="active site" description="Charge relay system" evidence="8 9">
    <location>
        <position position="144"/>
    </location>
</feature>
<evidence type="ECO:0000256" key="10">
    <source>
        <dbReference type="RuleBase" id="RU003355"/>
    </source>
</evidence>
<feature type="domain" description="PA" evidence="13">
    <location>
        <begin position="341"/>
        <end position="428"/>
    </location>
</feature>
<evidence type="ECO:0000256" key="2">
    <source>
        <dbReference type="ARBA" id="ARBA00022512"/>
    </source>
</evidence>
<dbReference type="PROSITE" id="PS00138">
    <property type="entry name" value="SUBTILASE_SER"/>
    <property type="match status" value="1"/>
</dbReference>
<dbReference type="CDD" id="cd07489">
    <property type="entry name" value="Peptidases_S8_5"/>
    <property type="match status" value="1"/>
</dbReference>
<dbReference type="Pfam" id="PF02225">
    <property type="entry name" value="PA"/>
    <property type="match status" value="1"/>
</dbReference>
<dbReference type="GO" id="GO:0006508">
    <property type="term" value="P:proteolysis"/>
    <property type="evidence" value="ECO:0007669"/>
    <property type="project" value="UniProtKB-KW"/>
</dbReference>
<keyword evidence="4 9" id="KW-0645">Protease</keyword>
<name>A0AAD7UW29_9FUNG</name>
<dbReference type="PANTHER" id="PTHR43806:SF66">
    <property type="entry name" value="SERIN ENDOPEPTIDASE"/>
    <property type="match status" value="1"/>
</dbReference>
<dbReference type="SUPFAM" id="SSF52743">
    <property type="entry name" value="Subtilisin-like"/>
    <property type="match status" value="1"/>
</dbReference>
<dbReference type="Pfam" id="PF00082">
    <property type="entry name" value="Peptidase_S8"/>
    <property type="match status" value="1"/>
</dbReference>
<dbReference type="InterPro" id="IPR003137">
    <property type="entry name" value="PA_domain"/>
</dbReference>
<feature type="active site" description="Charge relay system" evidence="8 9">
    <location>
        <position position="193"/>
    </location>
</feature>
<evidence type="ECO:0000256" key="5">
    <source>
        <dbReference type="ARBA" id="ARBA00022729"/>
    </source>
</evidence>
<dbReference type="CDD" id="cd04818">
    <property type="entry name" value="PA_subtilisin_1"/>
    <property type="match status" value="1"/>
</dbReference>
<dbReference type="Proteomes" id="UP001234581">
    <property type="component" value="Unassembled WGS sequence"/>
</dbReference>
<evidence type="ECO:0000256" key="8">
    <source>
        <dbReference type="PIRSR" id="PIRSR615500-1"/>
    </source>
</evidence>
<sequence>MVWLLIFSLLACTAVVVFANDSQQLFLPNTYVVEFQQPHHDDGLFQRLAEHKIEHHLRHRYDMMNAISLSFNTSNDATRFFNLMRQDIHRTWPVNAVARPNAKLLHVGKKPATGLFNYYNDTGVTQLREELGLTGRDIKVGIIDSGLDYTHPSLGGCFGSQCRVAFGYDFVGDDYTGDNQPIPDGDPMDCNGHGTHVAGIIGADDKEFQFTGVAPDVTFGAYRIFGCSGSSADDVIMKAMEQAYYDGMDVINLSLGDLGWADSPASVLADVLTLKGMMVVAAAGNEGDKGMFQVGAPSLGRHALSVASTDNSITLAHPIRYNDFQVGYSTSSGKPLPVSEGEIVPVSDTFMPPDDACQPVHSNHLLGKIALIARGGCYFSEKVQNVQAAGAIAAIVYNNNPGLVNPSINDPTIRIQCGGISNEQGESLFNMTMANPGVQFELPNEDVQFEIPTAGTISSYSSWGLGPDLGVKPDIAAPGGEIYSTYLIKEGGYATLSGTSMASPHVAGIIALLQQAKGGGRSLHPEELRATLINTGDPLSRYQSSAFESVARQGSGLINVYKSIHASTRVTPEQIALRDLSRQAPNNEYSFTIHNNGRMAGDYKITHVPATTVQGYSNGDDMAPLQQPIQLDDPGTQAIVESIYPNEVSIPANEAANVTVRLRAPADTQAPSVYSGYFKIAKENDDDNVLYLPYAGLSVELGSLPVLYVNRSMPMVMLDTAGVSSRSPALIQLQLIHPSPLLLVTAVDAKNTSQSFGIIPGGYWAFLGRNNVHDINDSILMAWAGDIATSPEQAMAEQSTAAAAGLAVMQPKLFRSTKNVDHQLHMEEEAASIQDFSNNGKPLPSGTYKLKVMALHAFGDYENDADYDIWYSDEMYIRNH</sequence>
<dbReference type="GO" id="GO:0004252">
    <property type="term" value="F:serine-type endopeptidase activity"/>
    <property type="evidence" value="ECO:0007669"/>
    <property type="project" value="UniProtKB-UniRule"/>
</dbReference>
<evidence type="ECO:0000256" key="1">
    <source>
        <dbReference type="ARBA" id="ARBA00011073"/>
    </source>
</evidence>
<dbReference type="Pfam" id="PF06280">
    <property type="entry name" value="fn3_5"/>
    <property type="match status" value="1"/>
</dbReference>
<keyword evidence="6 9" id="KW-0378">Hydrolase</keyword>
<dbReference type="InterPro" id="IPR023827">
    <property type="entry name" value="Peptidase_S8_Asp-AS"/>
</dbReference>
<gene>
    <name evidence="15" type="ORF">O0I10_010561</name>
</gene>
<dbReference type="InterPro" id="IPR000209">
    <property type="entry name" value="Peptidase_S8/S53_dom"/>
</dbReference>
<dbReference type="PROSITE" id="PS00136">
    <property type="entry name" value="SUBTILASE_ASP"/>
    <property type="match status" value="1"/>
</dbReference>
<proteinExistence type="inferred from homology"/>
<evidence type="ECO:0000259" key="12">
    <source>
        <dbReference type="Pfam" id="PF00082"/>
    </source>
</evidence>
<feature type="domain" description="C5a peptidase/Subtilisin-like protease SBT2-like Fn3-like" evidence="14">
    <location>
        <begin position="576"/>
        <end position="694"/>
    </location>
</feature>